<proteinExistence type="inferred from homology"/>
<keyword evidence="11" id="KW-1185">Reference proteome</keyword>
<keyword evidence="4 9" id="KW-1003">Cell membrane</keyword>
<comment type="caution">
    <text evidence="10">The sequence shown here is derived from an EMBL/GenBank/DDBJ whole genome shotgun (WGS) entry which is preliminary data.</text>
</comment>
<dbReference type="HAMAP" id="MF_00024">
    <property type="entry name" value="CobD_CbiB"/>
    <property type="match status" value="1"/>
</dbReference>
<keyword evidence="6 9" id="KW-0812">Transmembrane</keyword>
<comment type="pathway">
    <text evidence="2 9">Cofactor biosynthesis; adenosylcobalamin biosynthesis.</text>
</comment>
<reference evidence="10 11" key="1">
    <citation type="submission" date="2018-04" db="EMBL/GenBank/DDBJ databases">
        <title>Genomic Encyclopedia of Archaeal and Bacterial Type Strains, Phase II (KMG-II): from individual species to whole genera.</title>
        <authorList>
            <person name="Goeker M."/>
        </authorList>
    </citation>
    <scope>NUCLEOTIDE SEQUENCE [LARGE SCALE GENOMIC DNA]</scope>
    <source>
        <strain evidence="10 11">DSM 21823</strain>
    </source>
</reference>
<dbReference type="Pfam" id="PF03186">
    <property type="entry name" value="CobD_Cbib"/>
    <property type="match status" value="1"/>
</dbReference>
<dbReference type="GO" id="GO:0009236">
    <property type="term" value="P:cobalamin biosynthetic process"/>
    <property type="evidence" value="ECO:0007669"/>
    <property type="project" value="UniProtKB-UniRule"/>
</dbReference>
<evidence type="ECO:0000256" key="9">
    <source>
        <dbReference type="HAMAP-Rule" id="MF_00024"/>
    </source>
</evidence>
<protein>
    <recommendedName>
        <fullName evidence="9">Cobalamin biosynthesis protein CobD</fullName>
    </recommendedName>
</protein>
<evidence type="ECO:0000313" key="10">
    <source>
        <dbReference type="EMBL" id="PTX35688.1"/>
    </source>
</evidence>
<evidence type="ECO:0000256" key="8">
    <source>
        <dbReference type="ARBA" id="ARBA00023136"/>
    </source>
</evidence>
<comment type="similarity">
    <text evidence="3 9">Belongs to the CobD/CbiB family.</text>
</comment>
<organism evidence="10 11">
    <name type="scientific">Gemmobacter caeni</name>
    <dbReference type="NCBI Taxonomy" id="589035"/>
    <lineage>
        <taxon>Bacteria</taxon>
        <taxon>Pseudomonadati</taxon>
        <taxon>Pseudomonadota</taxon>
        <taxon>Alphaproteobacteria</taxon>
        <taxon>Rhodobacterales</taxon>
        <taxon>Paracoccaceae</taxon>
        <taxon>Gemmobacter</taxon>
    </lineage>
</organism>
<evidence type="ECO:0000256" key="5">
    <source>
        <dbReference type="ARBA" id="ARBA00022573"/>
    </source>
</evidence>
<dbReference type="InterPro" id="IPR004485">
    <property type="entry name" value="Cobalamin_biosynth_CobD/CbiB"/>
</dbReference>
<dbReference type="NCBIfam" id="TIGR00380">
    <property type="entry name" value="cobal_cbiB"/>
    <property type="match status" value="1"/>
</dbReference>
<gene>
    <name evidence="9" type="primary">cobD</name>
    <name evidence="10" type="ORF">C8N34_1702</name>
</gene>
<keyword evidence="8 9" id="KW-0472">Membrane</keyword>
<evidence type="ECO:0000256" key="1">
    <source>
        <dbReference type="ARBA" id="ARBA00004651"/>
    </source>
</evidence>
<comment type="caution">
    <text evidence="9">Lacks conserved residue(s) required for the propagation of feature annotation.</text>
</comment>
<evidence type="ECO:0000256" key="4">
    <source>
        <dbReference type="ARBA" id="ARBA00022475"/>
    </source>
</evidence>
<feature type="transmembrane region" description="Helical" evidence="9">
    <location>
        <begin position="55"/>
        <end position="75"/>
    </location>
</feature>
<dbReference type="EMBL" id="QBKP01000070">
    <property type="protein sequence ID" value="PTX35688.1"/>
    <property type="molecule type" value="Genomic_DNA"/>
</dbReference>
<dbReference type="PANTHER" id="PTHR34308:SF1">
    <property type="entry name" value="COBALAMIN BIOSYNTHESIS PROTEIN CBIB"/>
    <property type="match status" value="1"/>
</dbReference>
<accession>A0A2T5ZVY9</accession>
<name>A0A2T5ZVY9_9RHOB</name>
<dbReference type="GO" id="GO:0005886">
    <property type="term" value="C:plasma membrane"/>
    <property type="evidence" value="ECO:0007669"/>
    <property type="project" value="UniProtKB-SubCell"/>
</dbReference>
<sequence>MICAAMMTLALLLDICVGWPKWIFSRVGHPVTWIGALIYALERKLNSGGVWRRRIGGLICVFTVISICVVLAILLQSQLTTNWQTIAFGAVLAWPWIAAKGLDDHVVAVLIPLKENNVPDARQAVSSIVGRDTSTLDSASVTRAALESLAENACDGVVAPLFWGAVGGLPALIAYKALNTLDSMIGHRSPRFEDFGKVAARLDDLANFVPARLTSLLLLVASGRPFSAFLLTARDAGHHRSFNAGWPEASMAGGLDVRLSGPRTYGDQTVKEPWLNGGARDPQPEDLRRGLWIYRRSLALCIVALAILSFWERF</sequence>
<comment type="function">
    <text evidence="9">Converts cobyric acid to cobinamide by the addition of aminopropanol on the F carboxylic group.</text>
</comment>
<keyword evidence="7 9" id="KW-1133">Transmembrane helix</keyword>
<dbReference type="AlphaFoldDB" id="A0A2T5ZVY9"/>
<dbReference type="Proteomes" id="UP000244224">
    <property type="component" value="Unassembled WGS sequence"/>
</dbReference>
<dbReference type="PANTHER" id="PTHR34308">
    <property type="entry name" value="COBALAMIN BIOSYNTHESIS PROTEIN CBIB"/>
    <property type="match status" value="1"/>
</dbReference>
<keyword evidence="5 9" id="KW-0169">Cobalamin biosynthesis</keyword>
<dbReference type="GO" id="GO:0015420">
    <property type="term" value="F:ABC-type vitamin B12 transporter activity"/>
    <property type="evidence" value="ECO:0007669"/>
    <property type="project" value="UniProtKB-UniRule"/>
</dbReference>
<evidence type="ECO:0000256" key="6">
    <source>
        <dbReference type="ARBA" id="ARBA00022692"/>
    </source>
</evidence>
<evidence type="ECO:0000313" key="11">
    <source>
        <dbReference type="Proteomes" id="UP000244224"/>
    </source>
</evidence>
<evidence type="ECO:0000256" key="3">
    <source>
        <dbReference type="ARBA" id="ARBA00006263"/>
    </source>
</evidence>
<comment type="subcellular location">
    <subcellularLocation>
        <location evidence="1 9">Cell membrane</location>
        <topology evidence="1 9">Multi-pass membrane protein</topology>
    </subcellularLocation>
</comment>
<evidence type="ECO:0000256" key="2">
    <source>
        <dbReference type="ARBA" id="ARBA00004953"/>
    </source>
</evidence>
<dbReference type="GO" id="GO:0048472">
    <property type="term" value="F:threonine-phosphate decarboxylase activity"/>
    <property type="evidence" value="ECO:0007669"/>
    <property type="project" value="InterPro"/>
</dbReference>
<feature type="transmembrane region" description="Helical" evidence="9">
    <location>
        <begin position="293"/>
        <end position="311"/>
    </location>
</feature>
<dbReference type="UniPathway" id="UPA00148"/>
<evidence type="ECO:0000256" key="7">
    <source>
        <dbReference type="ARBA" id="ARBA00022989"/>
    </source>
</evidence>